<gene>
    <name evidence="1" type="ORF">GCM10010121_080870</name>
</gene>
<proteinExistence type="predicted"/>
<reference evidence="1" key="2">
    <citation type="submission" date="2020-09" db="EMBL/GenBank/DDBJ databases">
        <authorList>
            <person name="Sun Q."/>
            <person name="Ohkuma M."/>
        </authorList>
    </citation>
    <scope>NUCLEOTIDE SEQUENCE</scope>
    <source>
        <strain evidence="1">JCM 3086</strain>
    </source>
</reference>
<organism evidence="1 2">
    <name type="scientific">Streptomyces brasiliensis</name>
    <dbReference type="NCBI Taxonomy" id="1954"/>
    <lineage>
        <taxon>Bacteria</taxon>
        <taxon>Bacillati</taxon>
        <taxon>Actinomycetota</taxon>
        <taxon>Actinomycetes</taxon>
        <taxon>Kitasatosporales</taxon>
        <taxon>Streptomycetaceae</taxon>
        <taxon>Streptomyces</taxon>
    </lineage>
</organism>
<name>A0A917P3R1_9ACTN</name>
<accession>A0A917P3R1</accession>
<dbReference type="RefSeq" id="WP_189316338.1">
    <property type="nucleotide sequence ID" value="NZ_BMQA01000056.1"/>
</dbReference>
<sequence length="55" mass="6236">MERHFCDGHTETWWAADLCLGGYGRTSPCRLVVATTDPARLPEKATWYLATNLPR</sequence>
<evidence type="ECO:0000313" key="2">
    <source>
        <dbReference type="Proteomes" id="UP000657574"/>
    </source>
</evidence>
<dbReference type="AlphaFoldDB" id="A0A917P3R1"/>
<dbReference type="EMBL" id="BMQA01000056">
    <property type="protein sequence ID" value="GGJ58037.1"/>
    <property type="molecule type" value="Genomic_DNA"/>
</dbReference>
<keyword evidence="2" id="KW-1185">Reference proteome</keyword>
<comment type="caution">
    <text evidence="1">The sequence shown here is derived from an EMBL/GenBank/DDBJ whole genome shotgun (WGS) entry which is preliminary data.</text>
</comment>
<reference evidence="1" key="1">
    <citation type="journal article" date="2014" name="Int. J. Syst. Evol. Microbiol.">
        <title>Complete genome sequence of Corynebacterium casei LMG S-19264T (=DSM 44701T), isolated from a smear-ripened cheese.</title>
        <authorList>
            <consortium name="US DOE Joint Genome Institute (JGI-PGF)"/>
            <person name="Walter F."/>
            <person name="Albersmeier A."/>
            <person name="Kalinowski J."/>
            <person name="Ruckert C."/>
        </authorList>
    </citation>
    <scope>NUCLEOTIDE SEQUENCE</scope>
    <source>
        <strain evidence="1">JCM 3086</strain>
    </source>
</reference>
<protein>
    <submittedName>
        <fullName evidence="1">Uncharacterized protein</fullName>
    </submittedName>
</protein>
<dbReference type="Proteomes" id="UP000657574">
    <property type="component" value="Unassembled WGS sequence"/>
</dbReference>
<evidence type="ECO:0000313" key="1">
    <source>
        <dbReference type="EMBL" id="GGJ58037.1"/>
    </source>
</evidence>